<dbReference type="Pfam" id="PF04483">
    <property type="entry name" value="DUF565"/>
    <property type="match status" value="1"/>
</dbReference>
<dbReference type="Proteomes" id="UP000652761">
    <property type="component" value="Unassembled WGS sequence"/>
</dbReference>
<organism evidence="4 5">
    <name type="scientific">Colocasia esculenta</name>
    <name type="common">Wild taro</name>
    <name type="synonym">Arum esculentum</name>
    <dbReference type="NCBI Taxonomy" id="4460"/>
    <lineage>
        <taxon>Eukaryota</taxon>
        <taxon>Viridiplantae</taxon>
        <taxon>Streptophyta</taxon>
        <taxon>Embryophyta</taxon>
        <taxon>Tracheophyta</taxon>
        <taxon>Spermatophyta</taxon>
        <taxon>Magnoliopsida</taxon>
        <taxon>Liliopsida</taxon>
        <taxon>Araceae</taxon>
        <taxon>Aroideae</taxon>
        <taxon>Colocasieae</taxon>
        <taxon>Colocasia</taxon>
    </lineage>
</organism>
<evidence type="ECO:0000313" key="4">
    <source>
        <dbReference type="EMBL" id="MQM04921.1"/>
    </source>
</evidence>
<feature type="transmembrane region" description="Helical" evidence="3">
    <location>
        <begin position="265"/>
        <end position="283"/>
    </location>
</feature>
<reference evidence="4" key="1">
    <citation type="submission" date="2017-07" db="EMBL/GenBank/DDBJ databases">
        <title>Taro Niue Genome Assembly and Annotation.</title>
        <authorList>
            <person name="Atibalentja N."/>
            <person name="Keating K."/>
            <person name="Fields C.J."/>
        </authorList>
    </citation>
    <scope>NUCLEOTIDE SEQUENCE</scope>
    <source>
        <strain evidence="4">Niue_2</strain>
        <tissue evidence="4">Leaf</tissue>
    </source>
</reference>
<dbReference type="InterPro" id="IPR007572">
    <property type="entry name" value="Uncharacterised_Ycf20"/>
</dbReference>
<keyword evidence="3" id="KW-0812">Transmembrane</keyword>
<evidence type="ECO:0000313" key="5">
    <source>
        <dbReference type="Proteomes" id="UP000652761"/>
    </source>
</evidence>
<comment type="similarity">
    <text evidence="1">Belongs to the ycf20 family.</text>
</comment>
<keyword evidence="5" id="KW-1185">Reference proteome</keyword>
<proteinExistence type="inferred from homology"/>
<feature type="transmembrane region" description="Helical" evidence="3">
    <location>
        <begin position="236"/>
        <end position="259"/>
    </location>
</feature>
<dbReference type="PANTHER" id="PTHR33787:SF5">
    <property type="entry name" value="YCF20-LIKE PROTEIN"/>
    <property type="match status" value="1"/>
</dbReference>
<evidence type="ECO:0000256" key="3">
    <source>
        <dbReference type="SAM" id="Phobius"/>
    </source>
</evidence>
<sequence>MDSVVLYVAEVLQPFELNSIKNGRGWKNQHCHFRYVGPRSSSDPDWGPSFQMIRFVIHFDQFPPNIAKGGSSPRRAASNNTSSSATSLSPLCRHRRRSETARDAWAPERAVECTPPVGQFANPKVFTCDCPLYRETRAAPGIPMASSSFALSSRVLLPAPVAGLCPPAKASLGTVGAFYPRGSRILAFLSRRLRLLRVRAVQDNNGNGGSPRRLVDIVRLVPEISRNYFKSPARRALFGGIALLGGFYVAQTISLSFGALGVNDVIAAVVCVLLTEYVTRFYYSRPKVTFPLALLNNFKMGFTYGLFIDAFKLAS</sequence>
<keyword evidence="3" id="KW-1133">Transmembrane helix</keyword>
<feature type="compositionally biased region" description="Low complexity" evidence="2">
    <location>
        <begin position="71"/>
        <end position="91"/>
    </location>
</feature>
<evidence type="ECO:0008006" key="6">
    <source>
        <dbReference type="Google" id="ProtNLM"/>
    </source>
</evidence>
<dbReference type="OrthoDB" id="5493at2759"/>
<keyword evidence="3" id="KW-0472">Membrane</keyword>
<dbReference type="AlphaFoldDB" id="A0A843WH39"/>
<dbReference type="PANTHER" id="PTHR33787">
    <property type="match status" value="1"/>
</dbReference>
<feature type="region of interest" description="Disordered" evidence="2">
    <location>
        <begin position="68"/>
        <end position="95"/>
    </location>
</feature>
<name>A0A843WH39_COLES</name>
<dbReference type="EMBL" id="NMUH01003309">
    <property type="protein sequence ID" value="MQM04921.1"/>
    <property type="molecule type" value="Genomic_DNA"/>
</dbReference>
<comment type="caution">
    <text evidence="4">The sequence shown here is derived from an EMBL/GenBank/DDBJ whole genome shotgun (WGS) entry which is preliminary data.</text>
</comment>
<evidence type="ECO:0000256" key="2">
    <source>
        <dbReference type="SAM" id="MobiDB-lite"/>
    </source>
</evidence>
<accession>A0A843WH39</accession>
<gene>
    <name evidence="4" type="ORF">Taro_037724</name>
</gene>
<evidence type="ECO:0000256" key="1">
    <source>
        <dbReference type="ARBA" id="ARBA00009846"/>
    </source>
</evidence>
<protein>
    <recommendedName>
        <fullName evidence="6">Ycf20-like protein</fullName>
    </recommendedName>
</protein>